<name>A0A0A8XND3_ARUDO</name>
<dbReference type="AlphaFoldDB" id="A0A0A8XND3"/>
<reference evidence="2" key="1">
    <citation type="submission" date="2014-09" db="EMBL/GenBank/DDBJ databases">
        <authorList>
            <person name="Magalhaes I.L.F."/>
            <person name="Oliveira U."/>
            <person name="Santos F.R."/>
            <person name="Vidigal T.H.D.A."/>
            <person name="Brescovit A.D."/>
            <person name="Santos A.J."/>
        </authorList>
    </citation>
    <scope>NUCLEOTIDE SEQUENCE</scope>
    <source>
        <tissue evidence="2">Shoot tissue taken approximately 20 cm above the soil surface</tissue>
    </source>
</reference>
<protein>
    <submittedName>
        <fullName evidence="2">Uncharacterized protein</fullName>
    </submittedName>
</protein>
<dbReference type="EMBL" id="GBRH01283026">
    <property type="protein sequence ID" value="JAD14869.1"/>
    <property type="molecule type" value="Transcribed_RNA"/>
</dbReference>
<organism evidence="2">
    <name type="scientific">Arundo donax</name>
    <name type="common">Giant reed</name>
    <name type="synonym">Donax arundinaceus</name>
    <dbReference type="NCBI Taxonomy" id="35708"/>
    <lineage>
        <taxon>Eukaryota</taxon>
        <taxon>Viridiplantae</taxon>
        <taxon>Streptophyta</taxon>
        <taxon>Embryophyta</taxon>
        <taxon>Tracheophyta</taxon>
        <taxon>Spermatophyta</taxon>
        <taxon>Magnoliopsida</taxon>
        <taxon>Liliopsida</taxon>
        <taxon>Poales</taxon>
        <taxon>Poaceae</taxon>
        <taxon>PACMAD clade</taxon>
        <taxon>Arundinoideae</taxon>
        <taxon>Arundineae</taxon>
        <taxon>Arundo</taxon>
    </lineage>
</organism>
<evidence type="ECO:0000313" key="2">
    <source>
        <dbReference type="EMBL" id="JAD14869.1"/>
    </source>
</evidence>
<proteinExistence type="predicted"/>
<feature type="region of interest" description="Disordered" evidence="1">
    <location>
        <begin position="1"/>
        <end position="27"/>
    </location>
</feature>
<evidence type="ECO:0000256" key="1">
    <source>
        <dbReference type="SAM" id="MobiDB-lite"/>
    </source>
</evidence>
<reference evidence="2" key="2">
    <citation type="journal article" date="2015" name="Data Brief">
        <title>Shoot transcriptome of the giant reed, Arundo donax.</title>
        <authorList>
            <person name="Barrero R.A."/>
            <person name="Guerrero F.D."/>
            <person name="Moolhuijzen P."/>
            <person name="Goolsby J.A."/>
            <person name="Tidwell J."/>
            <person name="Bellgard S.E."/>
            <person name="Bellgard M.I."/>
        </authorList>
    </citation>
    <scope>NUCLEOTIDE SEQUENCE</scope>
    <source>
        <tissue evidence="2">Shoot tissue taken approximately 20 cm above the soil surface</tissue>
    </source>
</reference>
<sequence length="27" mass="2970">MVACADEASQGNQEDDEADGEERCLQR</sequence>
<accession>A0A0A8XND3</accession>